<name>A0A1K0IKZ3_CUPNE</name>
<feature type="region of interest" description="Disordered" evidence="1">
    <location>
        <begin position="42"/>
        <end position="74"/>
    </location>
</feature>
<reference evidence="2" key="1">
    <citation type="submission" date="2016-09" db="EMBL/GenBank/DDBJ databases">
        <authorList>
            <person name="Capua I."/>
            <person name="De Benedictis P."/>
            <person name="Joannis T."/>
            <person name="Lombin L.H."/>
            <person name="Cattoli G."/>
        </authorList>
    </citation>
    <scope>NUCLEOTIDE SEQUENCE</scope>
    <source>
        <strain evidence="2">B9</strain>
    </source>
</reference>
<dbReference type="EMBL" id="FMSH01000360">
    <property type="protein sequence ID" value="SCU83438.1"/>
    <property type="molecule type" value="Genomic_DNA"/>
</dbReference>
<protein>
    <submittedName>
        <fullName evidence="2">Uncharacterized protein</fullName>
    </submittedName>
</protein>
<accession>A0A1K0IKZ3</accession>
<organism evidence="2">
    <name type="scientific">Cupriavidus necator</name>
    <name type="common">Alcaligenes eutrophus</name>
    <name type="synonym">Ralstonia eutropha</name>
    <dbReference type="NCBI Taxonomy" id="106590"/>
    <lineage>
        <taxon>Bacteria</taxon>
        <taxon>Pseudomonadati</taxon>
        <taxon>Pseudomonadota</taxon>
        <taxon>Betaproteobacteria</taxon>
        <taxon>Burkholderiales</taxon>
        <taxon>Burkholderiaceae</taxon>
        <taxon>Cupriavidus</taxon>
    </lineage>
</organism>
<sequence>MQNGFEGRVVRMVSGKVTEIALSSFVLCARLRRMGSALRRTIAPGGALERTSGQRTQGVSPHDHPQYQRQRQDP</sequence>
<evidence type="ECO:0000256" key="1">
    <source>
        <dbReference type="SAM" id="MobiDB-lite"/>
    </source>
</evidence>
<proteinExistence type="predicted"/>
<feature type="compositionally biased region" description="Basic and acidic residues" evidence="1">
    <location>
        <begin position="61"/>
        <end position="74"/>
    </location>
</feature>
<evidence type="ECO:0000313" key="2">
    <source>
        <dbReference type="EMBL" id="SCU83438.1"/>
    </source>
</evidence>
<gene>
    <name evidence="2" type="ORF">CNECB9_4220001</name>
</gene>
<dbReference type="AlphaFoldDB" id="A0A1K0IKZ3"/>